<proteinExistence type="predicted"/>
<evidence type="ECO:0000256" key="1">
    <source>
        <dbReference type="SAM" id="MobiDB-lite"/>
    </source>
</evidence>
<protein>
    <submittedName>
        <fullName evidence="2">Uncharacterized protein</fullName>
    </submittedName>
</protein>
<dbReference type="EMBL" id="JBBWUH010000005">
    <property type="protein sequence ID" value="KAK8167029.1"/>
    <property type="molecule type" value="Genomic_DNA"/>
</dbReference>
<evidence type="ECO:0000313" key="3">
    <source>
        <dbReference type="Proteomes" id="UP001456524"/>
    </source>
</evidence>
<name>A0ABR1XUQ4_9PEZI</name>
<accession>A0ABR1XUQ4</accession>
<sequence>MGKPLLLGVRDVVTQWFVKKEAEQLMTGRRMQSAREREEEERQHEEETRQADQGRPPPGQDLAVVWKPFMTLMMNWGEGRDEADEAGRATSNHANVTPSISSKRQTLHPHHHAHTSLPSSSPSPSPSPRLIPHLLTLIPLLLFVTSIETSLRLARLSAINDISSIGQLIPFIIGLASFAASCREVLLVVYRRRHPDWRYWAWENV</sequence>
<feature type="region of interest" description="Disordered" evidence="1">
    <location>
        <begin position="24"/>
        <end position="62"/>
    </location>
</feature>
<feature type="region of interest" description="Disordered" evidence="1">
    <location>
        <begin position="82"/>
        <end position="126"/>
    </location>
</feature>
<feature type="compositionally biased region" description="Basic and acidic residues" evidence="1">
    <location>
        <begin position="33"/>
        <end position="52"/>
    </location>
</feature>
<feature type="compositionally biased region" description="Basic residues" evidence="1">
    <location>
        <begin position="105"/>
        <end position="114"/>
    </location>
</feature>
<gene>
    <name evidence="2" type="ORF">IWX90DRAFT_486864</name>
</gene>
<reference evidence="2 3" key="1">
    <citation type="journal article" date="2022" name="G3 (Bethesda)">
        <title>Enemy or ally: a genomic approach to elucidate the lifestyle of Phyllosticta citrichinaensis.</title>
        <authorList>
            <person name="Buijs V.A."/>
            <person name="Groenewald J.Z."/>
            <person name="Haridas S."/>
            <person name="LaButti K.M."/>
            <person name="Lipzen A."/>
            <person name="Martin F.M."/>
            <person name="Barry K."/>
            <person name="Grigoriev I.V."/>
            <person name="Crous P.W."/>
            <person name="Seidl M.F."/>
        </authorList>
    </citation>
    <scope>NUCLEOTIDE SEQUENCE [LARGE SCALE GENOMIC DNA]</scope>
    <source>
        <strain evidence="2 3">CBS 129764</strain>
    </source>
</reference>
<comment type="caution">
    <text evidence="2">The sequence shown here is derived from an EMBL/GenBank/DDBJ whole genome shotgun (WGS) entry which is preliminary data.</text>
</comment>
<evidence type="ECO:0000313" key="2">
    <source>
        <dbReference type="EMBL" id="KAK8167029.1"/>
    </source>
</evidence>
<feature type="compositionally biased region" description="Polar residues" evidence="1">
    <location>
        <begin position="89"/>
        <end position="104"/>
    </location>
</feature>
<keyword evidence="3" id="KW-1185">Reference proteome</keyword>
<organism evidence="2 3">
    <name type="scientific">Phyllosticta citrichinensis</name>
    <dbReference type="NCBI Taxonomy" id="1130410"/>
    <lineage>
        <taxon>Eukaryota</taxon>
        <taxon>Fungi</taxon>
        <taxon>Dikarya</taxon>
        <taxon>Ascomycota</taxon>
        <taxon>Pezizomycotina</taxon>
        <taxon>Dothideomycetes</taxon>
        <taxon>Dothideomycetes incertae sedis</taxon>
        <taxon>Botryosphaeriales</taxon>
        <taxon>Phyllostictaceae</taxon>
        <taxon>Phyllosticta</taxon>
    </lineage>
</organism>
<dbReference type="Proteomes" id="UP001456524">
    <property type="component" value="Unassembled WGS sequence"/>
</dbReference>